<reference evidence="1 2" key="1">
    <citation type="submission" date="2014-06" db="EMBL/GenBank/DDBJ databases">
        <title>Whole Genome Sequences of Three Symbiotic Endozoicomonas Bacteria.</title>
        <authorList>
            <person name="Neave M.J."/>
            <person name="Apprill A."/>
            <person name="Voolstra C.R."/>
        </authorList>
    </citation>
    <scope>NUCLEOTIDE SEQUENCE [LARGE SCALE GENOMIC DNA]</scope>
    <source>
        <strain evidence="1 2">DSM 25634</strain>
    </source>
</reference>
<dbReference type="Gene3D" id="3.30.70.1200">
    <property type="entry name" value="Crispr-associated protein, domain 1"/>
    <property type="match status" value="1"/>
</dbReference>
<dbReference type="RefSeq" id="WP_034840905.1">
    <property type="nucleotide sequence ID" value="NZ_JOKH01000006.1"/>
</dbReference>
<dbReference type="OrthoDB" id="9795689at2"/>
<dbReference type="EMBL" id="JOKH01000006">
    <property type="protein sequence ID" value="KEQ16233.1"/>
    <property type="molecule type" value="Genomic_DNA"/>
</dbReference>
<keyword evidence="2" id="KW-1185">Reference proteome</keyword>
<dbReference type="NCBIfam" id="TIGR01907">
    <property type="entry name" value="casE_Cse3"/>
    <property type="match status" value="2"/>
</dbReference>
<organism evidence="1 2">
    <name type="scientific">Endozoicomonas numazuensis</name>
    <dbReference type="NCBI Taxonomy" id="1137799"/>
    <lineage>
        <taxon>Bacteria</taxon>
        <taxon>Pseudomonadati</taxon>
        <taxon>Pseudomonadota</taxon>
        <taxon>Gammaproteobacteria</taxon>
        <taxon>Oceanospirillales</taxon>
        <taxon>Endozoicomonadaceae</taxon>
        <taxon>Endozoicomonas</taxon>
    </lineage>
</organism>
<dbReference type="Gene3D" id="3.30.70.1210">
    <property type="entry name" value="Crispr-associated protein, domain 2"/>
    <property type="match status" value="1"/>
</dbReference>
<dbReference type="CDD" id="cd09727">
    <property type="entry name" value="Cas6_I-E"/>
    <property type="match status" value="1"/>
</dbReference>
<dbReference type="SMART" id="SM01101">
    <property type="entry name" value="CRISPR_assoc"/>
    <property type="match status" value="1"/>
</dbReference>
<accession>A0A081NCR0</accession>
<dbReference type="eggNOG" id="ENOG5032TV5">
    <property type="taxonomic scope" value="Bacteria"/>
</dbReference>
<gene>
    <name evidence="1" type="ORF">GZ78_23705</name>
</gene>
<protein>
    <recommendedName>
        <fullName evidence="3">CRISPR-associated protein Cse3</fullName>
    </recommendedName>
</protein>
<name>A0A081NCR0_9GAMM</name>
<evidence type="ECO:0000313" key="2">
    <source>
        <dbReference type="Proteomes" id="UP000028073"/>
    </source>
</evidence>
<sequence>MYLSRIQLTPALLEQTQLGRLLRRDSYGMHQLLWDLFPDGQYLFREENSREQQNTVQSWPLFYALSHKPPSENSPLFRVDSKPFQPKLHNGDRLSFHLRANPTVAKRQEGKKNSARHDVVMDAKYQHLLQHCFENGVVTEGDVYLEQHLGQQKQRRTLRNNLDRKQLQQKLLSLPAFKEHARREAFMQEQQQKADLAAVNWLEKKAEAGGFELEQTQATGYLWHSLSTVKQKRNAGYSSMDYQGVLRVTDTNTFVSQLNKGFGPAKRFGCGLMLIRPM</sequence>
<dbReference type="AlphaFoldDB" id="A0A081NCR0"/>
<dbReference type="STRING" id="1137799.GZ78_23705"/>
<proteinExistence type="predicted"/>
<evidence type="ECO:0008006" key="3">
    <source>
        <dbReference type="Google" id="ProtNLM"/>
    </source>
</evidence>
<comment type="caution">
    <text evidence="1">The sequence shown here is derived from an EMBL/GenBank/DDBJ whole genome shotgun (WGS) entry which is preliminary data.</text>
</comment>
<dbReference type="SUPFAM" id="SSF117987">
    <property type="entry name" value="CRISPR-associated protein"/>
    <property type="match status" value="2"/>
</dbReference>
<dbReference type="Pfam" id="PF08798">
    <property type="entry name" value="CRISPR_assoc"/>
    <property type="match status" value="1"/>
</dbReference>
<dbReference type="InterPro" id="IPR010179">
    <property type="entry name" value="CRISPR-assoc_prot_Cse3"/>
</dbReference>
<evidence type="ECO:0000313" key="1">
    <source>
        <dbReference type="EMBL" id="KEQ16233.1"/>
    </source>
</evidence>
<dbReference type="Proteomes" id="UP000028073">
    <property type="component" value="Unassembled WGS sequence"/>
</dbReference>